<dbReference type="AlphaFoldDB" id="A0A6V8KBP1"/>
<evidence type="ECO:0000313" key="9">
    <source>
        <dbReference type="Proteomes" id="UP000482800"/>
    </source>
</evidence>
<reference evidence="8 9" key="2">
    <citation type="submission" date="2020-03" db="EMBL/GenBank/DDBJ databases">
        <authorList>
            <person name="Ichikawa N."/>
            <person name="Kimura A."/>
            <person name="Kitahashi Y."/>
            <person name="Uohara A."/>
        </authorList>
    </citation>
    <scope>NUCLEOTIDE SEQUENCE [LARGE SCALE GENOMIC DNA]</scope>
    <source>
        <strain evidence="8 9">NBRC 108639</strain>
    </source>
</reference>
<evidence type="ECO:0000256" key="4">
    <source>
        <dbReference type="SAM" id="SignalP"/>
    </source>
</evidence>
<keyword evidence="4" id="KW-0732">Signal</keyword>
<keyword evidence="9" id="KW-1185">Reference proteome</keyword>
<dbReference type="Pfam" id="PF00394">
    <property type="entry name" value="Cu-oxidase"/>
    <property type="match status" value="1"/>
</dbReference>
<dbReference type="PROSITE" id="PS00080">
    <property type="entry name" value="MULTICOPPER_OXIDASE2"/>
    <property type="match status" value="1"/>
</dbReference>
<keyword evidence="3" id="KW-0560">Oxidoreductase</keyword>
<dbReference type="InterPro" id="IPR045087">
    <property type="entry name" value="Cu-oxidase_fam"/>
</dbReference>
<feature type="domain" description="Plastocyanin-like" evidence="7">
    <location>
        <begin position="69"/>
        <end position="178"/>
    </location>
</feature>
<dbReference type="CDD" id="cd13890">
    <property type="entry name" value="CuRO_3_CueO_FtsP"/>
    <property type="match status" value="1"/>
</dbReference>
<dbReference type="PANTHER" id="PTHR48267">
    <property type="entry name" value="CUPREDOXIN SUPERFAMILY PROTEIN"/>
    <property type="match status" value="1"/>
</dbReference>
<comment type="similarity">
    <text evidence="1">Belongs to the multicopper oxidase family.</text>
</comment>
<evidence type="ECO:0000259" key="7">
    <source>
        <dbReference type="Pfam" id="PF07732"/>
    </source>
</evidence>
<evidence type="ECO:0000256" key="3">
    <source>
        <dbReference type="ARBA" id="ARBA00023002"/>
    </source>
</evidence>
<accession>A0A6V8KBP1</accession>
<reference evidence="8 9" key="1">
    <citation type="submission" date="2020-03" db="EMBL/GenBank/DDBJ databases">
        <title>Whole genome shotgun sequence of Phytohabitans houttuyneae NBRC 108639.</title>
        <authorList>
            <person name="Komaki H."/>
            <person name="Tamura T."/>
        </authorList>
    </citation>
    <scope>NUCLEOTIDE SEQUENCE [LARGE SCALE GENOMIC DNA]</scope>
    <source>
        <strain evidence="8 9">NBRC 108639</strain>
    </source>
</reference>
<comment type="caution">
    <text evidence="8">The sequence shown here is derived from an EMBL/GenBank/DDBJ whole genome shotgun (WGS) entry which is preliminary data.</text>
</comment>
<dbReference type="Pfam" id="PF07731">
    <property type="entry name" value="Cu-oxidase_2"/>
    <property type="match status" value="1"/>
</dbReference>
<dbReference type="CDD" id="cd13867">
    <property type="entry name" value="CuRO_2_CueO_FtsP"/>
    <property type="match status" value="1"/>
</dbReference>
<dbReference type="Pfam" id="PF07732">
    <property type="entry name" value="Cu-oxidase_3"/>
    <property type="match status" value="1"/>
</dbReference>
<feature type="signal peptide" evidence="4">
    <location>
        <begin position="1"/>
        <end position="20"/>
    </location>
</feature>
<name>A0A6V8KBP1_9ACTN</name>
<evidence type="ECO:0000259" key="5">
    <source>
        <dbReference type="Pfam" id="PF00394"/>
    </source>
</evidence>
<dbReference type="InterPro" id="IPR011706">
    <property type="entry name" value="Cu-oxidase_C"/>
</dbReference>
<keyword evidence="2" id="KW-0479">Metal-binding</keyword>
<evidence type="ECO:0000259" key="6">
    <source>
        <dbReference type="Pfam" id="PF07731"/>
    </source>
</evidence>
<gene>
    <name evidence="8" type="ORF">Phou_033170</name>
</gene>
<dbReference type="InterPro" id="IPR002355">
    <property type="entry name" value="Cu_oxidase_Cu_BS"/>
</dbReference>
<organism evidence="8 9">
    <name type="scientific">Phytohabitans houttuyneae</name>
    <dbReference type="NCBI Taxonomy" id="1076126"/>
    <lineage>
        <taxon>Bacteria</taxon>
        <taxon>Bacillati</taxon>
        <taxon>Actinomycetota</taxon>
        <taxon>Actinomycetes</taxon>
        <taxon>Micromonosporales</taxon>
        <taxon>Micromonosporaceae</taxon>
    </lineage>
</organism>
<dbReference type="Proteomes" id="UP000482800">
    <property type="component" value="Unassembled WGS sequence"/>
</dbReference>
<dbReference type="GO" id="GO:0005507">
    <property type="term" value="F:copper ion binding"/>
    <property type="evidence" value="ECO:0007669"/>
    <property type="project" value="InterPro"/>
</dbReference>
<feature type="domain" description="Plastocyanin-like" evidence="6">
    <location>
        <begin position="361"/>
        <end position="474"/>
    </location>
</feature>
<protein>
    <submittedName>
        <fullName evidence="8">Multicopper oxidase</fullName>
    </submittedName>
</protein>
<dbReference type="InterPro" id="IPR001117">
    <property type="entry name" value="Cu-oxidase_2nd"/>
</dbReference>
<dbReference type="InterPro" id="IPR011707">
    <property type="entry name" value="Cu-oxidase-like_N"/>
</dbReference>
<feature type="chain" id="PRO_5028923303" evidence="4">
    <location>
        <begin position="21"/>
        <end position="493"/>
    </location>
</feature>
<feature type="domain" description="Plastocyanin-like" evidence="5">
    <location>
        <begin position="200"/>
        <end position="293"/>
    </location>
</feature>
<evidence type="ECO:0000256" key="2">
    <source>
        <dbReference type="ARBA" id="ARBA00022723"/>
    </source>
</evidence>
<dbReference type="Gene3D" id="2.60.40.420">
    <property type="entry name" value="Cupredoxins - blue copper proteins"/>
    <property type="match status" value="3"/>
</dbReference>
<dbReference type="CDD" id="cd04232">
    <property type="entry name" value="CuRO_1_CueO_FtsP"/>
    <property type="match status" value="1"/>
</dbReference>
<evidence type="ECO:0000256" key="1">
    <source>
        <dbReference type="ARBA" id="ARBA00010609"/>
    </source>
</evidence>
<dbReference type="PANTHER" id="PTHR48267:SF1">
    <property type="entry name" value="BILIRUBIN OXIDASE"/>
    <property type="match status" value="1"/>
</dbReference>
<dbReference type="EMBL" id="BLPF01000001">
    <property type="protein sequence ID" value="GFJ79137.1"/>
    <property type="molecule type" value="Genomic_DNA"/>
</dbReference>
<dbReference type="GO" id="GO:0016491">
    <property type="term" value="F:oxidoreductase activity"/>
    <property type="evidence" value="ECO:0007669"/>
    <property type="project" value="UniProtKB-KW"/>
</dbReference>
<evidence type="ECO:0000313" key="8">
    <source>
        <dbReference type="EMBL" id="GFJ79137.1"/>
    </source>
</evidence>
<sequence>MALIAAGAVLALCCGGGAVAAVVAWTGADLDTTGKVDFRNALAVPPLAESRVDGEGRRVFDLRAQEGRTDLGQGRPTRTWGFNGDHLGPTLRAKRGERVLVNVVNGLAEPTSVHWHGMHLPARMDGGPHQEVRPGATWSPTWTVDQPAATLWYHPHPHGQTARHVQRGLAGMFILDDEPTRKLALPHDYGTDDIPVIVQDRSFDGDGQIEDGGGTGDTVLVNGTVAPYLDVRTERVRLRLLNASAARTYSFGLSDGRRFTLIGTDGGLLPAPHDMSRIRLSPGERAEIIVAFRPDERVTLRSYPADLDNPVTDRFGGGRDTLDVLQLRTESNLAPSPAVPAALAPIERLDPGEAVKTREFTLSGRQINGKKMDMSRIDAVVTKDTTEVWEITKEDGTAHSFHVHDVQFQVLSVGGAPPPAELSGWKDTVLLAPNETVKIIARFADYADPDVPYMYHCHVLKHEDAGMMGQFVVVEPGQKAGRPATHGDHESHG</sequence>
<dbReference type="SUPFAM" id="SSF49503">
    <property type="entry name" value="Cupredoxins"/>
    <property type="match status" value="3"/>
</dbReference>
<dbReference type="InterPro" id="IPR008972">
    <property type="entry name" value="Cupredoxin"/>
</dbReference>
<proteinExistence type="inferred from homology"/>